<name>A0A059JG73_TRIIM</name>
<protein>
    <submittedName>
        <fullName evidence="1">Uncharacterized protein</fullName>
    </submittedName>
</protein>
<dbReference type="Proteomes" id="UP000024533">
    <property type="component" value="Unassembled WGS sequence"/>
</dbReference>
<proteinExistence type="predicted"/>
<dbReference type="HOGENOM" id="CLU_2724008_0_0_1"/>
<evidence type="ECO:0000313" key="1">
    <source>
        <dbReference type="EMBL" id="KDB26769.1"/>
    </source>
</evidence>
<accession>A0A059JG73</accession>
<reference evidence="1 2" key="1">
    <citation type="submission" date="2014-02" db="EMBL/GenBank/DDBJ databases">
        <title>The Genome Sequence of Trichophyton interdigitale MR816.</title>
        <authorList>
            <consortium name="The Broad Institute Genomics Platform"/>
            <person name="Cuomo C.A."/>
            <person name="White T.C."/>
            <person name="Graser Y."/>
            <person name="Martinez-Rossi N."/>
            <person name="Heitman J."/>
            <person name="Young S.K."/>
            <person name="Zeng Q."/>
            <person name="Gargeya S."/>
            <person name="Abouelleil A."/>
            <person name="Alvarado L."/>
            <person name="Chapman S.B."/>
            <person name="Gainer-Dewar J."/>
            <person name="Goldberg J."/>
            <person name="Griggs A."/>
            <person name="Gujja S."/>
            <person name="Hansen M."/>
            <person name="Howarth C."/>
            <person name="Imamovic A."/>
            <person name="Larimer J."/>
            <person name="Martinez D."/>
            <person name="Murphy C."/>
            <person name="Pearson M.D."/>
            <person name="Persinoti G."/>
            <person name="Poon T."/>
            <person name="Priest M."/>
            <person name="Roberts A.D."/>
            <person name="Saif S."/>
            <person name="Shea T.D."/>
            <person name="Sykes S.N."/>
            <person name="Wortman J."/>
            <person name="Nusbaum C."/>
            <person name="Birren B."/>
        </authorList>
    </citation>
    <scope>NUCLEOTIDE SEQUENCE [LARGE SCALE GENOMIC DNA]</scope>
    <source>
        <strain evidence="1 2">MR816</strain>
    </source>
</reference>
<evidence type="ECO:0000313" key="2">
    <source>
        <dbReference type="Proteomes" id="UP000024533"/>
    </source>
</evidence>
<gene>
    <name evidence="1" type="ORF">H109_01446</name>
</gene>
<dbReference type="EMBL" id="AOKY01000105">
    <property type="protein sequence ID" value="KDB26769.1"/>
    <property type="molecule type" value="Genomic_DNA"/>
</dbReference>
<comment type="caution">
    <text evidence="1">The sequence shown here is derived from an EMBL/GenBank/DDBJ whole genome shotgun (WGS) entry which is preliminary data.</text>
</comment>
<keyword evidence="2" id="KW-1185">Reference proteome</keyword>
<dbReference type="AlphaFoldDB" id="A0A059JG73"/>
<sequence>MQSRIDDAEQDWDRLKPYNYLTTYTHIRSMACHEYQVQPNLAAEKFAKSMNIAPKFEGFFRNAGFPLITETK</sequence>
<organism evidence="1 2">
    <name type="scientific">Trichophyton interdigitale (strain MR816)</name>
    <dbReference type="NCBI Taxonomy" id="1215338"/>
    <lineage>
        <taxon>Eukaryota</taxon>
        <taxon>Fungi</taxon>
        <taxon>Dikarya</taxon>
        <taxon>Ascomycota</taxon>
        <taxon>Pezizomycotina</taxon>
        <taxon>Eurotiomycetes</taxon>
        <taxon>Eurotiomycetidae</taxon>
        <taxon>Onygenales</taxon>
        <taxon>Arthrodermataceae</taxon>
        <taxon>Trichophyton</taxon>
    </lineage>
</organism>